<sequence length="128" mass="14405">MGCLGSLERGEADGKDGRTTFTGYKRKQVVVRQKVAGTKEWRPYARKRFSFKSPFIHHDGICSGFKVDQAPKGREWQLRQRVDPKRILKTDTEASRLQIEGCTAQLLDARYTASLPVNITTCQKMGGG</sequence>
<organism evidence="1 3">
    <name type="scientific">Peronospora matthiolae</name>
    <dbReference type="NCBI Taxonomy" id="2874970"/>
    <lineage>
        <taxon>Eukaryota</taxon>
        <taxon>Sar</taxon>
        <taxon>Stramenopiles</taxon>
        <taxon>Oomycota</taxon>
        <taxon>Peronosporomycetes</taxon>
        <taxon>Peronosporales</taxon>
        <taxon>Peronosporaceae</taxon>
        <taxon>Peronospora</taxon>
    </lineage>
</organism>
<comment type="caution">
    <text evidence="1">The sequence shown here is derived from an EMBL/GenBank/DDBJ whole genome shotgun (WGS) entry which is preliminary data.</text>
</comment>
<protein>
    <submittedName>
        <fullName evidence="1">Uncharacterized protein</fullName>
    </submittedName>
</protein>
<accession>A0AAV1T0K5</accession>
<proteinExistence type="predicted"/>
<dbReference type="Proteomes" id="UP001162060">
    <property type="component" value="Unassembled WGS sequence"/>
</dbReference>
<dbReference type="AlphaFoldDB" id="A0AAV1T0K5"/>
<dbReference type="EMBL" id="CAKLBY020000264">
    <property type="protein sequence ID" value="CAK7941118.1"/>
    <property type="molecule type" value="Genomic_DNA"/>
</dbReference>
<evidence type="ECO:0000313" key="1">
    <source>
        <dbReference type="EMBL" id="CAK7893783.1"/>
    </source>
</evidence>
<name>A0AAV1T0K5_9STRA</name>
<evidence type="ECO:0000313" key="3">
    <source>
        <dbReference type="Proteomes" id="UP001162060"/>
    </source>
</evidence>
<gene>
    <name evidence="2" type="ORF">PM001_LOCUS26268</name>
    <name evidence="1" type="ORF">PM001_LOCUS683</name>
</gene>
<dbReference type="EMBL" id="CAKLBY020000003">
    <property type="protein sequence ID" value="CAK7893783.1"/>
    <property type="molecule type" value="Genomic_DNA"/>
</dbReference>
<reference evidence="1" key="1">
    <citation type="submission" date="2024-01" db="EMBL/GenBank/DDBJ databases">
        <authorList>
            <person name="Webb A."/>
        </authorList>
    </citation>
    <scope>NUCLEOTIDE SEQUENCE</scope>
    <source>
        <strain evidence="1">Pm1</strain>
    </source>
</reference>
<evidence type="ECO:0000313" key="2">
    <source>
        <dbReference type="EMBL" id="CAK7941118.1"/>
    </source>
</evidence>